<reference evidence="10" key="1">
    <citation type="submission" date="2015-06" db="EMBL/GenBank/DDBJ databases">
        <title>Identification and expression of proteolysis-response genes for Macrophthalmus japonicus exposure to irgarol toxicity.</title>
        <authorList>
            <person name="Park K."/>
            <person name="Kwak I.-S."/>
        </authorList>
    </citation>
    <scope>NUCLEOTIDE SEQUENCE</scope>
</reference>
<keyword evidence="2" id="KW-0964">Secreted</keyword>
<organism evidence="10">
    <name type="scientific">Macrophthalmus japonicus</name>
    <dbReference type="NCBI Taxonomy" id="138195"/>
    <lineage>
        <taxon>Eukaryota</taxon>
        <taxon>Metazoa</taxon>
        <taxon>Ecdysozoa</taxon>
        <taxon>Arthropoda</taxon>
        <taxon>Crustacea</taxon>
        <taxon>Multicrustacea</taxon>
        <taxon>Malacostraca</taxon>
        <taxon>Eumalacostraca</taxon>
        <taxon>Eucarida</taxon>
        <taxon>Decapoda</taxon>
        <taxon>Pleocyemata</taxon>
        <taxon>Brachyura</taxon>
        <taxon>Eubrachyura</taxon>
        <taxon>Ocypodoidea</taxon>
        <taxon>Macrophthalmidae</taxon>
        <taxon>Macrophthalminae</taxon>
        <taxon>Macrophthalmus</taxon>
    </lineage>
</organism>
<evidence type="ECO:0000256" key="1">
    <source>
        <dbReference type="ARBA" id="ARBA00004613"/>
    </source>
</evidence>
<feature type="domain" description="Peptidase S1" evidence="9">
    <location>
        <begin position="275"/>
        <end position="509"/>
    </location>
</feature>
<sequence length="509" mass="55141">RRARALDGTALRLSLNANNQERMRAGVLPWVAAVAVVVAVGVVELQAARVEDITVDYNVNSMRSDRLRRAKPPKNSRPINCHTRANRGRPECQGVGSQGGGRPHNAGPPSADQDLPPAPPSADVLELAQTLPWIQDLAKGGDELALGDTRTHTGSYRLGIGKEDLGFQSCRTPLGQSGVCRYLQYCILAEFAHSFSAYLPYACVIENTYLGACCPIQETEPLVLATQSPTRLSSTQPPPPPPSSTQPPPPPPQPTTPATQARGCGILSDADVTRIVGGQAADLREWPWVVALLRNGNQHFCGGSLLTNRHVLTAAHCVKPFTISDITVRLGEYTFDEKNETAHTDFPVSSAVMHEGYEEENYHNDIAIITLAEPTEFSDLAWPVCLPAGDESYDGRDGIVVGWGTTSFGGPVSPVLMEVTVPVWTNDECSTAYSHRIITNNQFCAGGREGGMDSCQGDSGGPFLVRQIRDQRWTVAGVVSYGQRCAEARYPGVYTRVANYLQWIRDHTA</sequence>
<comment type="similarity">
    <text evidence="5">Belongs to the peptidase S1 family. CLIP subfamily.</text>
</comment>
<dbReference type="InterPro" id="IPR022700">
    <property type="entry name" value="CLIP"/>
</dbReference>
<proteinExistence type="evidence at transcript level"/>
<dbReference type="PROSITE" id="PS00134">
    <property type="entry name" value="TRYPSIN_HIS"/>
    <property type="match status" value="1"/>
</dbReference>
<feature type="region of interest" description="Disordered" evidence="7">
    <location>
        <begin position="226"/>
        <end position="262"/>
    </location>
</feature>
<dbReference type="PROSITE" id="PS00135">
    <property type="entry name" value="TRYPSIN_SER"/>
    <property type="match status" value="1"/>
</dbReference>
<evidence type="ECO:0000259" key="9">
    <source>
        <dbReference type="PROSITE" id="PS50240"/>
    </source>
</evidence>
<keyword evidence="4" id="KW-1015">Disulfide bond</keyword>
<evidence type="ECO:0000256" key="6">
    <source>
        <dbReference type="RuleBase" id="RU363034"/>
    </source>
</evidence>
<dbReference type="InterPro" id="IPR043504">
    <property type="entry name" value="Peptidase_S1_PA_chymotrypsin"/>
</dbReference>
<dbReference type="PANTHER" id="PTHR24252:SF7">
    <property type="entry name" value="HYALIN"/>
    <property type="match status" value="1"/>
</dbReference>
<evidence type="ECO:0000256" key="5">
    <source>
        <dbReference type="ARBA" id="ARBA00024195"/>
    </source>
</evidence>
<evidence type="ECO:0000313" key="10">
    <source>
        <dbReference type="EMBL" id="ALR35020.1"/>
    </source>
</evidence>
<dbReference type="CDD" id="cd00190">
    <property type="entry name" value="Tryp_SPc"/>
    <property type="match status" value="1"/>
</dbReference>
<dbReference type="GO" id="GO:0006508">
    <property type="term" value="P:proteolysis"/>
    <property type="evidence" value="ECO:0007669"/>
    <property type="project" value="UniProtKB-KW"/>
</dbReference>
<dbReference type="SMART" id="SM00020">
    <property type="entry name" value="Tryp_SPc"/>
    <property type="match status" value="1"/>
</dbReference>
<dbReference type="GO" id="GO:0004252">
    <property type="term" value="F:serine-type endopeptidase activity"/>
    <property type="evidence" value="ECO:0007669"/>
    <property type="project" value="InterPro"/>
</dbReference>
<dbReference type="Gene3D" id="2.40.10.10">
    <property type="entry name" value="Trypsin-like serine proteases"/>
    <property type="match status" value="1"/>
</dbReference>
<feature type="transmembrane region" description="Helical" evidence="8">
    <location>
        <begin position="27"/>
        <end position="48"/>
    </location>
</feature>
<accession>A0A0S3G5B3</accession>
<comment type="subcellular location">
    <subcellularLocation>
        <location evidence="1">Secreted</location>
    </subcellularLocation>
</comment>
<keyword evidence="8" id="KW-1133">Transmembrane helix</keyword>
<feature type="non-terminal residue" evidence="10">
    <location>
        <position position="1"/>
    </location>
</feature>
<dbReference type="Pfam" id="PF00089">
    <property type="entry name" value="Trypsin"/>
    <property type="match status" value="1"/>
</dbReference>
<feature type="region of interest" description="Disordered" evidence="7">
    <location>
        <begin position="64"/>
        <end position="121"/>
    </location>
</feature>
<keyword evidence="8" id="KW-0812">Transmembrane</keyword>
<dbReference type="InterPro" id="IPR001254">
    <property type="entry name" value="Trypsin_dom"/>
</dbReference>
<name>A0A0S3G5B3_9EUCA</name>
<feature type="compositionally biased region" description="Low complexity" evidence="7">
    <location>
        <begin position="226"/>
        <end position="235"/>
    </location>
</feature>
<dbReference type="SMART" id="SM00680">
    <property type="entry name" value="CLIP"/>
    <property type="match status" value="1"/>
</dbReference>
<dbReference type="GO" id="GO:0005576">
    <property type="term" value="C:extracellular region"/>
    <property type="evidence" value="ECO:0007669"/>
    <property type="project" value="UniProtKB-SubCell"/>
</dbReference>
<dbReference type="InterPro" id="IPR018114">
    <property type="entry name" value="TRYPSIN_HIS"/>
</dbReference>
<feature type="non-terminal residue" evidence="10">
    <location>
        <position position="509"/>
    </location>
</feature>
<dbReference type="EMBL" id="KT221089">
    <property type="protein sequence ID" value="ALR35020.1"/>
    <property type="molecule type" value="mRNA"/>
</dbReference>
<dbReference type="SUPFAM" id="SSF50494">
    <property type="entry name" value="Trypsin-like serine proteases"/>
    <property type="match status" value="1"/>
</dbReference>
<dbReference type="FunFam" id="2.40.10.10:FF:000038">
    <property type="entry name" value="Serine protease"/>
    <property type="match status" value="1"/>
</dbReference>
<keyword evidence="6" id="KW-0720">Serine protease</keyword>
<dbReference type="PROSITE" id="PS50240">
    <property type="entry name" value="TRYPSIN_DOM"/>
    <property type="match status" value="1"/>
</dbReference>
<keyword evidence="3" id="KW-0732">Signal</keyword>
<keyword evidence="8" id="KW-0472">Membrane</keyword>
<evidence type="ECO:0000256" key="8">
    <source>
        <dbReference type="SAM" id="Phobius"/>
    </source>
</evidence>
<dbReference type="InterPro" id="IPR001314">
    <property type="entry name" value="Peptidase_S1A"/>
</dbReference>
<dbReference type="PRINTS" id="PR00722">
    <property type="entry name" value="CHYMOTRYPSIN"/>
</dbReference>
<dbReference type="PANTHER" id="PTHR24252">
    <property type="entry name" value="ACROSIN-RELATED"/>
    <property type="match status" value="1"/>
</dbReference>
<evidence type="ECO:0000256" key="3">
    <source>
        <dbReference type="ARBA" id="ARBA00022729"/>
    </source>
</evidence>
<keyword evidence="6" id="KW-0378">Hydrolase</keyword>
<protein>
    <submittedName>
        <fullName evidence="10">Serine protease</fullName>
    </submittedName>
</protein>
<evidence type="ECO:0000256" key="4">
    <source>
        <dbReference type="ARBA" id="ARBA00023157"/>
    </source>
</evidence>
<keyword evidence="6 10" id="KW-0645">Protease</keyword>
<evidence type="ECO:0000256" key="7">
    <source>
        <dbReference type="SAM" id="MobiDB-lite"/>
    </source>
</evidence>
<dbReference type="AlphaFoldDB" id="A0A0S3G5B3"/>
<dbReference type="InterPro" id="IPR009003">
    <property type="entry name" value="Peptidase_S1_PA"/>
</dbReference>
<dbReference type="InterPro" id="IPR033116">
    <property type="entry name" value="TRYPSIN_SER"/>
</dbReference>
<evidence type="ECO:0000256" key="2">
    <source>
        <dbReference type="ARBA" id="ARBA00022525"/>
    </source>
</evidence>
<feature type="compositionally biased region" description="Pro residues" evidence="7">
    <location>
        <begin position="236"/>
        <end position="255"/>
    </location>
</feature>